<keyword evidence="7" id="KW-0053">Apoptosis</keyword>
<dbReference type="EC" id="3.1.2.2" evidence="19"/>
<keyword evidence="11" id="KW-0809">Transit peptide</keyword>
<dbReference type="SUPFAM" id="SSF54637">
    <property type="entry name" value="Thioesterase/thiol ester dehydrase-isomerase"/>
    <property type="match status" value="1"/>
</dbReference>
<evidence type="ECO:0000256" key="4">
    <source>
        <dbReference type="ARBA" id="ARBA00004637"/>
    </source>
</evidence>
<evidence type="ECO:0000256" key="22">
    <source>
        <dbReference type="ARBA" id="ARBA00047588"/>
    </source>
</evidence>
<evidence type="ECO:0000256" key="17">
    <source>
        <dbReference type="ARBA" id="ARBA00037002"/>
    </source>
</evidence>
<organism evidence="29">
    <name type="scientific">freshwater metagenome</name>
    <dbReference type="NCBI Taxonomy" id="449393"/>
    <lineage>
        <taxon>unclassified sequences</taxon>
        <taxon>metagenomes</taxon>
        <taxon>ecological metagenomes</taxon>
    </lineage>
</organism>
<keyword evidence="12" id="KW-0443">Lipid metabolism</keyword>
<dbReference type="Gene3D" id="3.10.129.10">
    <property type="entry name" value="Hotdog Thioesterase"/>
    <property type="match status" value="1"/>
</dbReference>
<accession>A0A6J6LAB4</accession>
<protein>
    <recommendedName>
        <fullName evidence="20">Acyl-coenzyme A thioesterase THEM4</fullName>
        <ecNumber evidence="19">3.1.2.2</ecNumber>
    </recommendedName>
    <alternativeName>
        <fullName evidence="21">Thioesterase superfamily member 4</fullName>
    </alternativeName>
</protein>
<feature type="domain" description="Thioesterase" evidence="28">
    <location>
        <begin position="164"/>
        <end position="224"/>
    </location>
</feature>
<dbReference type="GO" id="GO:0005743">
    <property type="term" value="C:mitochondrial inner membrane"/>
    <property type="evidence" value="ECO:0007669"/>
    <property type="project" value="UniProtKB-SubCell"/>
</dbReference>
<evidence type="ECO:0000256" key="8">
    <source>
        <dbReference type="ARBA" id="ARBA00022792"/>
    </source>
</evidence>
<evidence type="ECO:0000256" key="21">
    <source>
        <dbReference type="ARBA" id="ARBA00043210"/>
    </source>
</evidence>
<comment type="subcellular location">
    <subcellularLocation>
        <location evidence="3">Cell projection</location>
        <location evidence="3">Ruffle membrane</location>
    </subcellularLocation>
    <subcellularLocation>
        <location evidence="1">Cytoplasm</location>
    </subcellularLocation>
    <subcellularLocation>
        <location evidence="4">Mitochondrion inner membrane</location>
        <topology evidence="4">Peripheral membrane protein</topology>
    </subcellularLocation>
    <subcellularLocation>
        <location evidence="2">Mitochondrion intermembrane space</location>
    </subcellularLocation>
</comment>
<dbReference type="InterPro" id="IPR006683">
    <property type="entry name" value="Thioestr_dom"/>
</dbReference>
<dbReference type="GO" id="GO:0032587">
    <property type="term" value="C:ruffle membrane"/>
    <property type="evidence" value="ECO:0007669"/>
    <property type="project" value="UniProtKB-SubCell"/>
</dbReference>
<evidence type="ECO:0000256" key="23">
    <source>
        <dbReference type="ARBA" id="ARBA00047734"/>
    </source>
</evidence>
<comment type="catalytic activity">
    <reaction evidence="26">
        <text>tetradecanoyl-CoA + H2O = tetradecanoate + CoA + H(+)</text>
        <dbReference type="Rhea" id="RHEA:40119"/>
        <dbReference type="ChEBI" id="CHEBI:15377"/>
        <dbReference type="ChEBI" id="CHEBI:15378"/>
        <dbReference type="ChEBI" id="CHEBI:30807"/>
        <dbReference type="ChEBI" id="CHEBI:57287"/>
        <dbReference type="ChEBI" id="CHEBI:57385"/>
    </reaction>
    <physiologicalReaction direction="left-to-right" evidence="26">
        <dbReference type="Rhea" id="RHEA:40120"/>
    </physiologicalReaction>
</comment>
<keyword evidence="8" id="KW-0999">Mitochondrion inner membrane</keyword>
<evidence type="ECO:0000256" key="12">
    <source>
        <dbReference type="ARBA" id="ARBA00023098"/>
    </source>
</evidence>
<comment type="catalytic activity">
    <reaction evidence="23">
        <text>hexadecanoyl-CoA + H2O = hexadecanoate + CoA + H(+)</text>
        <dbReference type="Rhea" id="RHEA:16645"/>
        <dbReference type="ChEBI" id="CHEBI:7896"/>
        <dbReference type="ChEBI" id="CHEBI:15377"/>
        <dbReference type="ChEBI" id="CHEBI:15378"/>
        <dbReference type="ChEBI" id="CHEBI:57287"/>
        <dbReference type="ChEBI" id="CHEBI:57379"/>
        <dbReference type="EC" id="3.1.2.2"/>
    </reaction>
    <physiologicalReaction direction="left-to-right" evidence="23">
        <dbReference type="Rhea" id="RHEA:16646"/>
    </physiologicalReaction>
</comment>
<keyword evidence="13" id="KW-0496">Mitochondrion</keyword>
<evidence type="ECO:0000256" key="10">
    <source>
        <dbReference type="ARBA" id="ARBA00022832"/>
    </source>
</evidence>
<evidence type="ECO:0000313" key="29">
    <source>
        <dbReference type="EMBL" id="CAB4658552.1"/>
    </source>
</evidence>
<dbReference type="PANTHER" id="PTHR12418">
    <property type="entry name" value="ACYL-COENZYME A THIOESTERASE THEM4"/>
    <property type="match status" value="1"/>
</dbReference>
<evidence type="ECO:0000256" key="2">
    <source>
        <dbReference type="ARBA" id="ARBA00004569"/>
    </source>
</evidence>
<evidence type="ECO:0000256" key="27">
    <source>
        <dbReference type="SAM" id="MobiDB-lite"/>
    </source>
</evidence>
<sequence length="270" mass="29228">MSSRSDSEPDSEPDRAANTAAVDATNEKVADLVTQPAVPNGMLERISMDPTQGANFATEPRRELTQAVRHLIDAILTRDDVTDEVLRDAAIATEDLAAQIAGSPHEAKARGRRVPSERTHGDYLTRSPIVGQVNPVAPPLEWEVRSGRIFGRGIYHAAYEGPPGYVHGGWIALTFDEILGMANVASGNPGMTGTLKIRYRRPTPLHKEVTFEGWTEKVEGRRITALGTMSFDGVVTAEAEGLFVIIDPAKAWEYFGKARGEAAPAGVEEL</sequence>
<dbReference type="PANTHER" id="PTHR12418:SF19">
    <property type="entry name" value="ACYL-COENZYME A THIOESTERASE THEM4"/>
    <property type="match status" value="1"/>
</dbReference>
<keyword evidence="6" id="KW-0963">Cytoplasm</keyword>
<dbReference type="GO" id="GO:0006631">
    <property type="term" value="P:fatty acid metabolic process"/>
    <property type="evidence" value="ECO:0007669"/>
    <property type="project" value="UniProtKB-KW"/>
</dbReference>
<evidence type="ECO:0000256" key="9">
    <source>
        <dbReference type="ARBA" id="ARBA00022801"/>
    </source>
</evidence>
<feature type="region of interest" description="Disordered" evidence="27">
    <location>
        <begin position="1"/>
        <end position="28"/>
    </location>
</feature>
<dbReference type="GO" id="GO:0006915">
    <property type="term" value="P:apoptotic process"/>
    <property type="evidence" value="ECO:0007669"/>
    <property type="project" value="UniProtKB-KW"/>
</dbReference>
<comment type="similarity">
    <text evidence="18">Belongs to the THEM4/THEM5 thioesterase family.</text>
</comment>
<evidence type="ECO:0000256" key="25">
    <source>
        <dbReference type="ARBA" id="ARBA00048074"/>
    </source>
</evidence>
<evidence type="ECO:0000256" key="26">
    <source>
        <dbReference type="ARBA" id="ARBA00048180"/>
    </source>
</evidence>
<comment type="catalytic activity">
    <reaction evidence="16">
        <text>(5Z,8Z,11Z,14Z)-eicosatetraenoyl-CoA + H2O = (5Z,8Z,11Z,14Z)-eicosatetraenoate + CoA + H(+)</text>
        <dbReference type="Rhea" id="RHEA:40151"/>
        <dbReference type="ChEBI" id="CHEBI:15377"/>
        <dbReference type="ChEBI" id="CHEBI:15378"/>
        <dbReference type="ChEBI" id="CHEBI:32395"/>
        <dbReference type="ChEBI" id="CHEBI:57287"/>
        <dbReference type="ChEBI" id="CHEBI:57368"/>
    </reaction>
    <physiologicalReaction direction="left-to-right" evidence="16">
        <dbReference type="Rhea" id="RHEA:40152"/>
    </physiologicalReaction>
</comment>
<evidence type="ECO:0000256" key="16">
    <source>
        <dbReference type="ARBA" id="ARBA00035852"/>
    </source>
</evidence>
<evidence type="ECO:0000256" key="1">
    <source>
        <dbReference type="ARBA" id="ARBA00004496"/>
    </source>
</evidence>
<evidence type="ECO:0000256" key="15">
    <source>
        <dbReference type="ARBA" id="ARBA00023273"/>
    </source>
</evidence>
<comment type="catalytic activity">
    <reaction evidence="22">
        <text>octanoyl-CoA + H2O = octanoate + CoA + H(+)</text>
        <dbReference type="Rhea" id="RHEA:30143"/>
        <dbReference type="ChEBI" id="CHEBI:15377"/>
        <dbReference type="ChEBI" id="CHEBI:15378"/>
        <dbReference type="ChEBI" id="CHEBI:25646"/>
        <dbReference type="ChEBI" id="CHEBI:57287"/>
        <dbReference type="ChEBI" id="CHEBI:57386"/>
    </reaction>
    <physiologicalReaction direction="left-to-right" evidence="22">
        <dbReference type="Rhea" id="RHEA:30144"/>
    </physiologicalReaction>
</comment>
<dbReference type="CDD" id="cd03443">
    <property type="entry name" value="PaaI_thioesterase"/>
    <property type="match status" value="1"/>
</dbReference>
<comment type="catalytic activity">
    <reaction evidence="17">
        <text>(9Z)-octadecenoyl-CoA + H2O = (9Z)-octadecenoate + CoA + H(+)</text>
        <dbReference type="Rhea" id="RHEA:40139"/>
        <dbReference type="ChEBI" id="CHEBI:15377"/>
        <dbReference type="ChEBI" id="CHEBI:15378"/>
        <dbReference type="ChEBI" id="CHEBI:30823"/>
        <dbReference type="ChEBI" id="CHEBI:57287"/>
        <dbReference type="ChEBI" id="CHEBI:57387"/>
    </reaction>
    <physiologicalReaction direction="left-to-right" evidence="17">
        <dbReference type="Rhea" id="RHEA:40140"/>
    </physiologicalReaction>
</comment>
<evidence type="ECO:0000256" key="13">
    <source>
        <dbReference type="ARBA" id="ARBA00023128"/>
    </source>
</evidence>
<comment type="catalytic activity">
    <reaction evidence="24">
        <text>decanoyl-CoA + H2O = decanoate + CoA + H(+)</text>
        <dbReference type="Rhea" id="RHEA:40059"/>
        <dbReference type="ChEBI" id="CHEBI:15377"/>
        <dbReference type="ChEBI" id="CHEBI:15378"/>
        <dbReference type="ChEBI" id="CHEBI:27689"/>
        <dbReference type="ChEBI" id="CHEBI:57287"/>
        <dbReference type="ChEBI" id="CHEBI:61430"/>
    </reaction>
    <physiologicalReaction direction="left-to-right" evidence="24">
        <dbReference type="Rhea" id="RHEA:40060"/>
    </physiologicalReaction>
</comment>
<comment type="catalytic activity">
    <reaction evidence="25">
        <text>dodecanoyl-CoA + H2O = dodecanoate + CoA + H(+)</text>
        <dbReference type="Rhea" id="RHEA:30135"/>
        <dbReference type="ChEBI" id="CHEBI:15377"/>
        <dbReference type="ChEBI" id="CHEBI:15378"/>
        <dbReference type="ChEBI" id="CHEBI:18262"/>
        <dbReference type="ChEBI" id="CHEBI:57287"/>
        <dbReference type="ChEBI" id="CHEBI:57375"/>
    </reaction>
    <physiologicalReaction direction="left-to-right" evidence="25">
        <dbReference type="Rhea" id="RHEA:30136"/>
    </physiologicalReaction>
</comment>
<evidence type="ECO:0000256" key="24">
    <source>
        <dbReference type="ARBA" id="ARBA00047969"/>
    </source>
</evidence>
<evidence type="ECO:0000256" key="6">
    <source>
        <dbReference type="ARBA" id="ARBA00022490"/>
    </source>
</evidence>
<evidence type="ECO:0000256" key="7">
    <source>
        <dbReference type="ARBA" id="ARBA00022703"/>
    </source>
</evidence>
<keyword evidence="10" id="KW-0276">Fatty acid metabolism</keyword>
<feature type="region of interest" description="Disordered" evidence="27">
    <location>
        <begin position="102"/>
        <end position="122"/>
    </location>
</feature>
<keyword evidence="5" id="KW-1003">Cell membrane</keyword>
<dbReference type="EMBL" id="CAEZWM010000091">
    <property type="protein sequence ID" value="CAB4658552.1"/>
    <property type="molecule type" value="Genomic_DNA"/>
</dbReference>
<reference evidence="29" key="1">
    <citation type="submission" date="2020-05" db="EMBL/GenBank/DDBJ databases">
        <authorList>
            <person name="Chiriac C."/>
            <person name="Salcher M."/>
            <person name="Ghai R."/>
            <person name="Kavagutti S V."/>
        </authorList>
    </citation>
    <scope>NUCLEOTIDE SEQUENCE</scope>
</reference>
<keyword evidence="15" id="KW-0966">Cell projection</keyword>
<dbReference type="GO" id="GO:0005758">
    <property type="term" value="C:mitochondrial intermembrane space"/>
    <property type="evidence" value="ECO:0007669"/>
    <property type="project" value="UniProtKB-SubCell"/>
</dbReference>
<dbReference type="GO" id="GO:0016787">
    <property type="term" value="F:hydrolase activity"/>
    <property type="evidence" value="ECO:0007669"/>
    <property type="project" value="UniProtKB-KW"/>
</dbReference>
<evidence type="ECO:0000256" key="5">
    <source>
        <dbReference type="ARBA" id="ARBA00022475"/>
    </source>
</evidence>
<evidence type="ECO:0000256" key="14">
    <source>
        <dbReference type="ARBA" id="ARBA00023136"/>
    </source>
</evidence>
<name>A0A6J6LAB4_9ZZZZ</name>
<evidence type="ECO:0000256" key="19">
    <source>
        <dbReference type="ARBA" id="ARBA00038848"/>
    </source>
</evidence>
<evidence type="ECO:0000256" key="20">
    <source>
        <dbReference type="ARBA" id="ARBA00040123"/>
    </source>
</evidence>
<keyword evidence="14" id="KW-0472">Membrane</keyword>
<gene>
    <name evidence="29" type="ORF">UFOPK2242_00819</name>
</gene>
<dbReference type="InterPro" id="IPR029069">
    <property type="entry name" value="HotDog_dom_sf"/>
</dbReference>
<evidence type="ECO:0000256" key="11">
    <source>
        <dbReference type="ARBA" id="ARBA00022946"/>
    </source>
</evidence>
<evidence type="ECO:0000259" key="28">
    <source>
        <dbReference type="Pfam" id="PF03061"/>
    </source>
</evidence>
<dbReference type="AlphaFoldDB" id="A0A6J6LAB4"/>
<feature type="compositionally biased region" description="Basic and acidic residues" evidence="27">
    <location>
        <begin position="105"/>
        <end position="122"/>
    </location>
</feature>
<dbReference type="InterPro" id="IPR052365">
    <property type="entry name" value="THEM4/THEM5_acyl-CoA_thioest"/>
</dbReference>
<dbReference type="Pfam" id="PF03061">
    <property type="entry name" value="4HBT"/>
    <property type="match status" value="1"/>
</dbReference>
<evidence type="ECO:0000256" key="18">
    <source>
        <dbReference type="ARBA" id="ARBA00038456"/>
    </source>
</evidence>
<keyword evidence="9" id="KW-0378">Hydrolase</keyword>
<proteinExistence type="inferred from homology"/>
<evidence type="ECO:0000256" key="3">
    <source>
        <dbReference type="ARBA" id="ARBA00004632"/>
    </source>
</evidence>